<keyword evidence="3" id="KW-0804">Transcription</keyword>
<dbReference type="InterPro" id="IPR050204">
    <property type="entry name" value="AraC_XylS_family_regulators"/>
</dbReference>
<dbReference type="Proteomes" id="UP000197097">
    <property type="component" value="Unassembled WGS sequence"/>
</dbReference>
<name>A0A2D0AMK7_9SPHN</name>
<dbReference type="Pfam" id="PF12833">
    <property type="entry name" value="HTH_18"/>
    <property type="match status" value="1"/>
</dbReference>
<keyword evidence="1" id="KW-0805">Transcription regulation</keyword>
<feature type="domain" description="HTH araC/xylS-type" evidence="4">
    <location>
        <begin position="173"/>
        <end position="273"/>
    </location>
</feature>
<keyword evidence="6" id="KW-1185">Reference proteome</keyword>
<evidence type="ECO:0000259" key="4">
    <source>
        <dbReference type="PROSITE" id="PS01124"/>
    </source>
</evidence>
<proteinExistence type="predicted"/>
<dbReference type="GO" id="GO:0003700">
    <property type="term" value="F:DNA-binding transcription factor activity"/>
    <property type="evidence" value="ECO:0007669"/>
    <property type="project" value="InterPro"/>
</dbReference>
<organism evidence="5 6">
    <name type="scientific">Sphingopyxis witflariensis</name>
    <dbReference type="NCBI Taxonomy" id="173675"/>
    <lineage>
        <taxon>Bacteria</taxon>
        <taxon>Pseudomonadati</taxon>
        <taxon>Pseudomonadota</taxon>
        <taxon>Alphaproteobacteria</taxon>
        <taxon>Sphingomonadales</taxon>
        <taxon>Sphingomonadaceae</taxon>
        <taxon>Sphingopyxis</taxon>
    </lineage>
</organism>
<dbReference type="InterPro" id="IPR018060">
    <property type="entry name" value="HTH_AraC"/>
</dbReference>
<evidence type="ECO:0000313" key="6">
    <source>
        <dbReference type="Proteomes" id="UP000197097"/>
    </source>
</evidence>
<dbReference type="SMART" id="SM00342">
    <property type="entry name" value="HTH_ARAC"/>
    <property type="match status" value="1"/>
</dbReference>
<evidence type="ECO:0000256" key="3">
    <source>
        <dbReference type="ARBA" id="ARBA00023163"/>
    </source>
</evidence>
<evidence type="ECO:0000256" key="2">
    <source>
        <dbReference type="ARBA" id="ARBA00023125"/>
    </source>
</evidence>
<dbReference type="OrthoDB" id="2559672at2"/>
<dbReference type="AlphaFoldDB" id="A0A2D0AMK7"/>
<dbReference type="PROSITE" id="PS01124">
    <property type="entry name" value="HTH_ARAC_FAMILY_2"/>
    <property type="match status" value="1"/>
</dbReference>
<dbReference type="RefSeq" id="WP_088473666.1">
    <property type="nucleotide sequence ID" value="NZ_NISJ01000009.1"/>
</dbReference>
<dbReference type="GO" id="GO:0043565">
    <property type="term" value="F:sequence-specific DNA binding"/>
    <property type="evidence" value="ECO:0007669"/>
    <property type="project" value="InterPro"/>
</dbReference>
<accession>A0A2D0AMK7</accession>
<protein>
    <recommendedName>
        <fullName evidence="4">HTH araC/xylS-type domain-containing protein</fullName>
    </recommendedName>
</protein>
<dbReference type="Gene3D" id="1.10.10.60">
    <property type="entry name" value="Homeodomain-like"/>
    <property type="match status" value="1"/>
</dbReference>
<keyword evidence="2" id="KW-0238">DNA-binding</keyword>
<evidence type="ECO:0000256" key="1">
    <source>
        <dbReference type="ARBA" id="ARBA00023015"/>
    </source>
</evidence>
<reference evidence="5 6" key="1">
    <citation type="journal article" date="2002" name="Int. J. Syst. Evol. Microbiol.">
        <title>Sphingopyxis witflariensis sp. nov., isolated from activated sludge.</title>
        <authorList>
            <person name="Kampfer P."/>
            <person name="Witzenberger R."/>
            <person name="Denner E.B."/>
            <person name="Busse H.J."/>
            <person name="Neef A."/>
        </authorList>
    </citation>
    <scope>NUCLEOTIDE SEQUENCE [LARGE SCALE GENOMIC DNA]</scope>
    <source>
        <strain evidence="5 6">DSM 14551</strain>
    </source>
</reference>
<sequence length="301" mass="32331">MHGRTIPSDISPPGAHVVTRFFPLSANLHPYVSAIYLSDIAVPDGERIDDYLHPEWANLRFIDGEAPLAAIGDAPLTASPHFSVTGPTSHATHFTVGNMRAWGIGILPMGWAKFIPLPADDLADRSCDGAEHPAFAAFASLAGALRQQQDDDAAAAMINSLLTGLLADAPPDDPAILAAHRALVDDDLATVADLAAKLSLSERSVERLSHRAFGFSPKLLLRRQRFLRSLGRFMLDPSMAWIDALDHQYYDQAQFTHDFHRFMGMSPRAYAGRSKPILGAAAFARAAAAGAAVQGLHKPAG</sequence>
<dbReference type="PANTHER" id="PTHR46796">
    <property type="entry name" value="HTH-TYPE TRANSCRIPTIONAL ACTIVATOR RHAS-RELATED"/>
    <property type="match status" value="1"/>
</dbReference>
<evidence type="ECO:0000313" key="5">
    <source>
        <dbReference type="EMBL" id="OWQ94408.1"/>
    </source>
</evidence>
<gene>
    <name evidence="5" type="ORF">CDQ91_15650</name>
</gene>
<dbReference type="EMBL" id="NISJ01000009">
    <property type="protein sequence ID" value="OWQ94408.1"/>
    <property type="molecule type" value="Genomic_DNA"/>
</dbReference>
<comment type="caution">
    <text evidence="5">The sequence shown here is derived from an EMBL/GenBank/DDBJ whole genome shotgun (WGS) entry which is preliminary data.</text>
</comment>